<evidence type="ECO:0000256" key="3">
    <source>
        <dbReference type="ARBA" id="ARBA00022475"/>
    </source>
</evidence>
<evidence type="ECO:0000256" key="4">
    <source>
        <dbReference type="ARBA" id="ARBA00022519"/>
    </source>
</evidence>
<proteinExistence type="inferred from homology"/>
<evidence type="ECO:0000256" key="10">
    <source>
        <dbReference type="ARBA" id="ARBA00044041"/>
    </source>
</evidence>
<name>A0ABS5SFT3_9BACT</name>
<evidence type="ECO:0000256" key="5">
    <source>
        <dbReference type="ARBA" id="ARBA00022676"/>
    </source>
</evidence>
<keyword evidence="15" id="KW-1185">Reference proteome</keyword>
<comment type="catalytic activity">
    <reaction evidence="13">
        <text>an alpha-Kdo-(2-&gt;4)-alpha-Kdo-(2-&gt;6)-lipid A + ADP-L-glycero-beta-D-manno-heptose = an L-alpha-D-Hep-(1-&gt;5)-[alpha-Kdo-(2-&gt;4)]-alpha-Kdo-(2-&gt;6)-lipid A + ADP + H(+)</text>
        <dbReference type="Rhea" id="RHEA:74067"/>
        <dbReference type="ChEBI" id="CHEBI:15378"/>
        <dbReference type="ChEBI" id="CHEBI:61506"/>
        <dbReference type="ChEBI" id="CHEBI:176431"/>
        <dbReference type="ChEBI" id="CHEBI:193068"/>
        <dbReference type="ChEBI" id="CHEBI:456216"/>
        <dbReference type="EC" id="2.4.99.23"/>
    </reaction>
</comment>
<keyword evidence="6" id="KW-0808">Transferase</keyword>
<dbReference type="EMBL" id="JAHCVK010000008">
    <property type="protein sequence ID" value="MBT0654216.1"/>
    <property type="molecule type" value="Genomic_DNA"/>
</dbReference>
<protein>
    <recommendedName>
        <fullName evidence="11">Lipopolysaccharide heptosyltransferase 1</fullName>
        <ecNumber evidence="10">2.4.99.23</ecNumber>
    </recommendedName>
    <alternativeName>
        <fullName evidence="12">ADP-heptose:lipopolysaccharide heptosyltransferase I</fullName>
    </alternativeName>
</protein>
<evidence type="ECO:0000256" key="1">
    <source>
        <dbReference type="ARBA" id="ARBA00004515"/>
    </source>
</evidence>
<keyword evidence="7" id="KW-0448">Lipopolysaccharide biosynthesis</keyword>
<dbReference type="SUPFAM" id="SSF53756">
    <property type="entry name" value="UDP-Glycosyltransferase/glycogen phosphorylase"/>
    <property type="match status" value="1"/>
</dbReference>
<reference evidence="14 15" key="1">
    <citation type="submission" date="2021-05" db="EMBL/GenBank/DDBJ databases">
        <title>The draft genome of Geobacter luticola JCM 17780.</title>
        <authorList>
            <person name="Xu Z."/>
            <person name="Masuda Y."/>
            <person name="Itoh H."/>
            <person name="Senoo K."/>
        </authorList>
    </citation>
    <scope>NUCLEOTIDE SEQUENCE [LARGE SCALE GENOMIC DNA]</scope>
    <source>
        <strain evidence="14 15">JCM 17780</strain>
    </source>
</reference>
<evidence type="ECO:0000256" key="6">
    <source>
        <dbReference type="ARBA" id="ARBA00022679"/>
    </source>
</evidence>
<dbReference type="NCBIfam" id="TIGR02193">
    <property type="entry name" value="heptsyl_trn_I"/>
    <property type="match status" value="1"/>
</dbReference>
<dbReference type="PANTHER" id="PTHR30160:SF19">
    <property type="entry name" value="LIPOPOLYSACCHARIDE HEPTOSYLTRANSFERASE 1"/>
    <property type="match status" value="1"/>
</dbReference>
<dbReference type="CDD" id="cd03789">
    <property type="entry name" value="GT9_LPS_heptosyltransferase"/>
    <property type="match status" value="1"/>
</dbReference>
<comment type="subcellular location">
    <subcellularLocation>
        <location evidence="1">Cell inner membrane</location>
        <topology evidence="1">Peripheral membrane protein</topology>
        <orientation evidence="1">Cytoplasmic side</orientation>
    </subcellularLocation>
</comment>
<evidence type="ECO:0000313" key="15">
    <source>
        <dbReference type="Proteomes" id="UP000756860"/>
    </source>
</evidence>
<evidence type="ECO:0000256" key="8">
    <source>
        <dbReference type="ARBA" id="ARBA00023136"/>
    </source>
</evidence>
<keyword evidence="8" id="KW-0472">Membrane</keyword>
<accession>A0ABS5SFT3</accession>
<evidence type="ECO:0000256" key="11">
    <source>
        <dbReference type="ARBA" id="ARBA00044190"/>
    </source>
</evidence>
<dbReference type="InterPro" id="IPR011908">
    <property type="entry name" value="LipoPS_heptosylTferase-I"/>
</dbReference>
<evidence type="ECO:0000313" key="14">
    <source>
        <dbReference type="EMBL" id="MBT0654216.1"/>
    </source>
</evidence>
<evidence type="ECO:0000256" key="2">
    <source>
        <dbReference type="ARBA" id="ARBA00004713"/>
    </source>
</evidence>
<keyword evidence="3" id="KW-1003">Cell membrane</keyword>
<dbReference type="Proteomes" id="UP000756860">
    <property type="component" value="Unassembled WGS sequence"/>
</dbReference>
<dbReference type="InterPro" id="IPR002201">
    <property type="entry name" value="Glyco_trans_9"/>
</dbReference>
<sequence length="353" mass="39286">MRVLIVKMSALGDIIHALPVLDYLHRVSPGIEIDWVVEEQFNEILAGNPLIARLHVVRTKVWRRQPLARQTRREIGDLKAALRERSYDLVFDIQGNLKSGLVDWLSGAEQVIGFDAEVLQEKANLFFTTRQVPIRRTDHHVTDQYLRLVSVPFGKDFAGMELATDIVTSPDDDSAADALLATLDDGLVFLFHYGTTWQTKFWTENGWIELGRAVLERFPASSILFSWGNEEERQVVMRLVAAIGNGARVIDRYPLKGLIALLKKVDLVVGGDTGPTHLAAAVGTPTVSFYRASDGRRSGPRGNGHGIVQAPLHCTKCFRTKCDDDQKCRESIRSAALLKEIERLLSAVPAPLA</sequence>
<comment type="similarity">
    <text evidence="9">Belongs to the glycosyltransferase 9 family.</text>
</comment>
<evidence type="ECO:0000256" key="7">
    <source>
        <dbReference type="ARBA" id="ARBA00022985"/>
    </source>
</evidence>
<evidence type="ECO:0000256" key="9">
    <source>
        <dbReference type="ARBA" id="ARBA00043995"/>
    </source>
</evidence>
<comment type="caution">
    <text evidence="14">The sequence shown here is derived from an EMBL/GenBank/DDBJ whole genome shotgun (WGS) entry which is preliminary data.</text>
</comment>
<keyword evidence="5" id="KW-0328">Glycosyltransferase</keyword>
<evidence type="ECO:0000256" key="12">
    <source>
        <dbReference type="ARBA" id="ARBA00044330"/>
    </source>
</evidence>
<dbReference type="Gene3D" id="3.40.50.2000">
    <property type="entry name" value="Glycogen Phosphorylase B"/>
    <property type="match status" value="2"/>
</dbReference>
<dbReference type="EC" id="2.4.99.23" evidence="10"/>
<dbReference type="PANTHER" id="PTHR30160">
    <property type="entry name" value="TETRAACYLDISACCHARIDE 4'-KINASE-RELATED"/>
    <property type="match status" value="1"/>
</dbReference>
<gene>
    <name evidence="14" type="primary">waaC</name>
    <name evidence="14" type="ORF">KI810_14220</name>
</gene>
<dbReference type="RefSeq" id="WP_214176223.1">
    <property type="nucleotide sequence ID" value="NZ_JAHCVK010000008.1"/>
</dbReference>
<comment type="pathway">
    <text evidence="2">Bacterial outer membrane biogenesis; LPS core biosynthesis.</text>
</comment>
<dbReference type="InterPro" id="IPR051199">
    <property type="entry name" value="LPS_LOS_Heptosyltrfase"/>
</dbReference>
<dbReference type="Pfam" id="PF01075">
    <property type="entry name" value="Glyco_transf_9"/>
    <property type="match status" value="1"/>
</dbReference>
<evidence type="ECO:0000256" key="13">
    <source>
        <dbReference type="ARBA" id="ARBA00049201"/>
    </source>
</evidence>
<organism evidence="14 15">
    <name type="scientific">Geomobilimonas luticola</name>
    <dbReference type="NCBI Taxonomy" id="1114878"/>
    <lineage>
        <taxon>Bacteria</taxon>
        <taxon>Pseudomonadati</taxon>
        <taxon>Thermodesulfobacteriota</taxon>
        <taxon>Desulfuromonadia</taxon>
        <taxon>Geobacterales</taxon>
        <taxon>Geobacteraceae</taxon>
        <taxon>Geomobilimonas</taxon>
    </lineage>
</organism>
<keyword evidence="4" id="KW-0997">Cell inner membrane</keyword>